<gene>
    <name evidence="8" type="ORF">BGI27_17245</name>
    <name evidence="9" type="ORF">CGU29_17055</name>
</gene>
<feature type="domain" description="Zinc-ribbon" evidence="7">
    <location>
        <begin position="5"/>
        <end position="26"/>
    </location>
</feature>
<dbReference type="Pfam" id="PF05154">
    <property type="entry name" value="TM2"/>
    <property type="match status" value="1"/>
</dbReference>
<evidence type="ECO:0000313" key="10">
    <source>
        <dbReference type="Proteomes" id="UP000216107"/>
    </source>
</evidence>
<dbReference type="InterPro" id="IPR007829">
    <property type="entry name" value="TM2"/>
</dbReference>
<dbReference type="InterPro" id="IPR045584">
    <property type="entry name" value="Pilin-like"/>
</dbReference>
<dbReference type="EMBL" id="NMRN01000101">
    <property type="protein sequence ID" value="PAS91330.1"/>
    <property type="molecule type" value="Genomic_DNA"/>
</dbReference>
<sequence>MESKYCHSCGEQIAKTASTCPKCGAPQAGSVSHLISAATPRNKTLTVVFALILGAFGVHKFYLRQYVAGVIYLLFFWTYIPGLIALVEGSRFVFMSDADFDNRYNDGQQVNKSGPLAPILAAVTILMAIIAVLSIIVAIALPAYQDYRKRAEARSNKDKPLSKTPPARS</sequence>
<name>A0A272ENT3_9RHOO</name>
<proteinExistence type="predicted"/>
<dbReference type="InterPro" id="IPR026870">
    <property type="entry name" value="Zinc_ribbon_dom"/>
</dbReference>
<protein>
    <recommendedName>
        <fullName evidence="12">TM2 domain-containing protein</fullName>
    </recommendedName>
</protein>
<evidence type="ECO:0000256" key="3">
    <source>
        <dbReference type="ARBA" id="ARBA00022989"/>
    </source>
</evidence>
<dbReference type="GO" id="GO:0016020">
    <property type="term" value="C:membrane"/>
    <property type="evidence" value="ECO:0007669"/>
    <property type="project" value="UniProtKB-SubCell"/>
</dbReference>
<feature type="transmembrane region" description="Helical" evidence="5">
    <location>
        <begin position="119"/>
        <end position="144"/>
    </location>
</feature>
<dbReference type="Gene3D" id="3.30.700.10">
    <property type="entry name" value="Glycoprotein, Type 4 Pilin"/>
    <property type="match status" value="1"/>
</dbReference>
<feature type="transmembrane region" description="Helical" evidence="5">
    <location>
        <begin position="70"/>
        <end position="87"/>
    </location>
</feature>
<evidence type="ECO:0000256" key="5">
    <source>
        <dbReference type="SAM" id="Phobius"/>
    </source>
</evidence>
<dbReference type="AlphaFoldDB" id="A0A272ENT3"/>
<evidence type="ECO:0000259" key="7">
    <source>
        <dbReference type="Pfam" id="PF13240"/>
    </source>
</evidence>
<comment type="caution">
    <text evidence="9">The sequence shown here is derived from an EMBL/GenBank/DDBJ whole genome shotgun (WGS) entry which is preliminary data.</text>
</comment>
<comment type="subcellular location">
    <subcellularLocation>
        <location evidence="1">Membrane</location>
        <topology evidence="1">Multi-pass membrane protein</topology>
    </subcellularLocation>
</comment>
<dbReference type="EMBL" id="MDUX01000102">
    <property type="protein sequence ID" value="KAF7597723.1"/>
    <property type="molecule type" value="Genomic_DNA"/>
</dbReference>
<keyword evidence="11" id="KW-1185">Reference proteome</keyword>
<evidence type="ECO:0000313" key="8">
    <source>
        <dbReference type="EMBL" id="KAF7597723.1"/>
    </source>
</evidence>
<evidence type="ECO:0000256" key="1">
    <source>
        <dbReference type="ARBA" id="ARBA00004141"/>
    </source>
</evidence>
<feature type="transmembrane region" description="Helical" evidence="5">
    <location>
        <begin position="44"/>
        <end position="63"/>
    </location>
</feature>
<accession>A0A272ENT3</accession>
<dbReference type="RefSeq" id="WP_095526031.1">
    <property type="nucleotide sequence ID" value="NZ_MDUX01000102.1"/>
</dbReference>
<feature type="domain" description="TM2" evidence="6">
    <location>
        <begin position="40"/>
        <end position="88"/>
    </location>
</feature>
<dbReference type="Proteomes" id="UP000216107">
    <property type="component" value="Unassembled WGS sequence"/>
</dbReference>
<reference evidence="9 10" key="2">
    <citation type="submission" date="2017-07" db="EMBL/GenBank/DDBJ databases">
        <title>Candidatus Dactylopiibacterium carminicum, a nitrogen-fixing symbiont of the cochineal insect Dactylopius coccus and Dactylopius opuntiae (Hemiptera: Coccoidea: Dactylopiidae).</title>
        <authorList>
            <person name="Vera A."/>
        </authorList>
    </citation>
    <scope>NUCLEOTIDE SEQUENCE [LARGE SCALE GENOMIC DNA]</scope>
    <source>
        <strain evidence="9 10">NFDCM</strain>
    </source>
</reference>
<dbReference type="OrthoDB" id="9816361at2"/>
<keyword evidence="4 5" id="KW-0472">Membrane</keyword>
<evidence type="ECO:0008006" key="12">
    <source>
        <dbReference type="Google" id="ProtNLM"/>
    </source>
</evidence>
<reference evidence="8 11" key="1">
    <citation type="submission" date="2016-08" db="EMBL/GenBank/DDBJ databases">
        <title>Candidatus Dactylopiibacterium carminicum genome sequence.</title>
        <authorList>
            <person name="Ramirez-Puebla S.T."/>
            <person name="Ormeno-Orrillo E."/>
            <person name="Vera-Ponce De Leon A."/>
            <person name="Luis L."/>
            <person name="Sanchez-Flores A."/>
            <person name="Monica R."/>
            <person name="Martinez-Romero E."/>
        </authorList>
    </citation>
    <scope>NUCLEOTIDE SEQUENCE [LARGE SCALE GENOMIC DNA]</scope>
    <source>
        <strain evidence="8">END1</strain>
    </source>
</reference>
<dbReference type="Proteomes" id="UP000623509">
    <property type="component" value="Unassembled WGS sequence"/>
</dbReference>
<keyword evidence="3 5" id="KW-1133">Transmembrane helix</keyword>
<evidence type="ECO:0000313" key="9">
    <source>
        <dbReference type="EMBL" id="PAS91330.1"/>
    </source>
</evidence>
<keyword evidence="2 5" id="KW-0812">Transmembrane</keyword>
<evidence type="ECO:0000313" key="11">
    <source>
        <dbReference type="Proteomes" id="UP000623509"/>
    </source>
</evidence>
<dbReference type="SUPFAM" id="SSF54523">
    <property type="entry name" value="Pili subunits"/>
    <property type="match status" value="1"/>
</dbReference>
<evidence type="ECO:0000256" key="2">
    <source>
        <dbReference type="ARBA" id="ARBA00022692"/>
    </source>
</evidence>
<evidence type="ECO:0000259" key="6">
    <source>
        <dbReference type="Pfam" id="PF05154"/>
    </source>
</evidence>
<dbReference type="Pfam" id="PF13240">
    <property type="entry name" value="Zn_Ribbon_1"/>
    <property type="match status" value="1"/>
</dbReference>
<organism evidence="9 10">
    <name type="scientific">Candidatus Dactylopiibacterium carminicum</name>
    <dbReference type="NCBI Taxonomy" id="857335"/>
    <lineage>
        <taxon>Bacteria</taxon>
        <taxon>Pseudomonadati</taxon>
        <taxon>Pseudomonadota</taxon>
        <taxon>Betaproteobacteria</taxon>
        <taxon>Rhodocyclales</taxon>
        <taxon>Rhodocyclaceae</taxon>
        <taxon>Candidatus Dactylopiibacterium</taxon>
    </lineage>
</organism>
<evidence type="ECO:0000256" key="4">
    <source>
        <dbReference type="ARBA" id="ARBA00023136"/>
    </source>
</evidence>